<keyword evidence="7" id="KW-0630">Potassium</keyword>
<feature type="transmembrane region" description="Helical" evidence="13">
    <location>
        <begin position="166"/>
        <end position="183"/>
    </location>
</feature>
<evidence type="ECO:0000256" key="3">
    <source>
        <dbReference type="ARBA" id="ARBA00022448"/>
    </source>
</evidence>
<feature type="transmembrane region" description="Helical" evidence="13">
    <location>
        <begin position="72"/>
        <end position="90"/>
    </location>
</feature>
<comment type="catalytic activity">
    <reaction evidence="12">
        <text>K(+)(in) = K(+)(out)</text>
        <dbReference type="Rhea" id="RHEA:29463"/>
        <dbReference type="ChEBI" id="CHEBI:29103"/>
    </reaction>
</comment>
<organism evidence="14">
    <name type="scientific">Streptococcus pneumoniae</name>
    <dbReference type="NCBI Taxonomy" id="1313"/>
    <lineage>
        <taxon>Bacteria</taxon>
        <taxon>Bacillati</taxon>
        <taxon>Bacillota</taxon>
        <taxon>Bacilli</taxon>
        <taxon>Lactobacillales</taxon>
        <taxon>Streptococcaceae</taxon>
        <taxon>Streptococcus</taxon>
    </lineage>
</organism>
<feature type="transmembrane region" description="Helical" evidence="13">
    <location>
        <begin position="102"/>
        <end position="122"/>
    </location>
</feature>
<evidence type="ECO:0000256" key="8">
    <source>
        <dbReference type="ARBA" id="ARBA00022989"/>
    </source>
</evidence>
<feature type="transmembrane region" description="Helical" evidence="13">
    <location>
        <begin position="40"/>
        <end position="60"/>
    </location>
</feature>
<evidence type="ECO:0000256" key="10">
    <source>
        <dbReference type="ARBA" id="ARBA00023136"/>
    </source>
</evidence>
<evidence type="ECO:0000256" key="12">
    <source>
        <dbReference type="ARBA" id="ARBA00034430"/>
    </source>
</evidence>
<reference evidence="14" key="1">
    <citation type="submission" date="2014-04" db="EMBL/GenBank/DDBJ databases">
        <authorList>
            <person name="Croucher N."/>
        </authorList>
    </citation>
    <scope>NUCLEOTIDE SEQUENCE</scope>
    <source>
        <strain evidence="14">R34-3019</strain>
    </source>
</reference>
<evidence type="ECO:0000256" key="7">
    <source>
        <dbReference type="ARBA" id="ARBA00022958"/>
    </source>
</evidence>
<evidence type="ECO:0000256" key="6">
    <source>
        <dbReference type="ARBA" id="ARBA00022826"/>
    </source>
</evidence>
<evidence type="ECO:0000256" key="5">
    <source>
        <dbReference type="ARBA" id="ARBA00022692"/>
    </source>
</evidence>
<feature type="transmembrane region" description="Helical" evidence="13">
    <location>
        <begin position="143"/>
        <end position="160"/>
    </location>
</feature>
<evidence type="ECO:0000256" key="13">
    <source>
        <dbReference type="SAM" id="Phobius"/>
    </source>
</evidence>
<evidence type="ECO:0000256" key="1">
    <source>
        <dbReference type="ARBA" id="ARBA00004141"/>
    </source>
</evidence>
<evidence type="ECO:0000256" key="9">
    <source>
        <dbReference type="ARBA" id="ARBA00023065"/>
    </source>
</evidence>
<reference evidence="14" key="2">
    <citation type="submission" date="2014-10" db="EMBL/GenBank/DDBJ databases">
        <title>Contrasting mechanisms driving short-term and long-term diversification of pneumococci.</title>
        <authorList>
            <person name="Croucher N.J."/>
            <person name="Coupland P.C."/>
            <person name="Stevenson A.E."/>
            <person name="Callendrello A."/>
            <person name="Bentley S.D."/>
            <person name="Hanage W.P."/>
        </authorList>
    </citation>
    <scope>NUCLEOTIDE SEQUENCE</scope>
    <source>
        <strain evidence="14">R34-3019</strain>
    </source>
</reference>
<evidence type="ECO:0000256" key="2">
    <source>
        <dbReference type="ARBA" id="ARBA00006920"/>
    </source>
</evidence>
<proteinExistence type="inferred from homology"/>
<dbReference type="AlphaFoldDB" id="A0A098API3"/>
<evidence type="ECO:0000256" key="11">
    <source>
        <dbReference type="ARBA" id="ARBA00023303"/>
    </source>
</evidence>
<accession>A0A098API3</accession>
<keyword evidence="5 13" id="KW-0812">Transmembrane</keyword>
<keyword evidence="10 13" id="KW-0472">Membrane</keyword>
<keyword evidence="6" id="KW-0631">Potassium channel</keyword>
<dbReference type="GO" id="GO:0005267">
    <property type="term" value="F:potassium channel activity"/>
    <property type="evidence" value="ECO:0007669"/>
    <property type="project" value="UniProtKB-KW"/>
</dbReference>
<keyword evidence="3" id="KW-0813">Transport</keyword>
<keyword evidence="11" id="KW-0407">Ion channel</keyword>
<keyword evidence="4" id="KW-0633">Potassium transport</keyword>
<dbReference type="GO" id="GO:0016020">
    <property type="term" value="C:membrane"/>
    <property type="evidence" value="ECO:0007669"/>
    <property type="project" value="UniProtKB-SubCell"/>
</dbReference>
<comment type="similarity">
    <text evidence="2">Belongs to the TMEM175 family.</text>
</comment>
<sequence>MEKQRVEALSDAILAIIVTIMALELQLPEELTVAGLRSMLPMLFIYITSFLQIMAVWLYYHELYKLVDHVSFHLFGANSFWLLTASFVPLATRGIGQNSANFAFLLFYLIVLALWDVSWIIMTAMVIKTSQRQLSAEEKKIPYRWALLYGLQLVIILLVGYLFPNFIPFAPLLMIINVIYGFLSNKS</sequence>
<dbReference type="InterPro" id="IPR010617">
    <property type="entry name" value="TMEM175-like"/>
</dbReference>
<dbReference type="RefSeq" id="WP_000415009.1">
    <property type="nucleotide sequence ID" value="NZ_CFJZ02000120.1"/>
</dbReference>
<dbReference type="EMBL" id="LK020679">
    <property type="protein sequence ID" value="CDQ29863.1"/>
    <property type="molecule type" value="Genomic_DNA"/>
</dbReference>
<comment type="subcellular location">
    <subcellularLocation>
        <location evidence="1">Membrane</location>
        <topology evidence="1">Multi-pass membrane protein</topology>
    </subcellularLocation>
</comment>
<dbReference type="GO" id="GO:0015252">
    <property type="term" value="F:proton channel activity"/>
    <property type="evidence" value="ECO:0007669"/>
    <property type="project" value="InterPro"/>
</dbReference>
<keyword evidence="8 13" id="KW-1133">Transmembrane helix</keyword>
<name>A0A098API3_STREE</name>
<evidence type="ECO:0000256" key="4">
    <source>
        <dbReference type="ARBA" id="ARBA00022538"/>
    </source>
</evidence>
<keyword evidence="9" id="KW-0406">Ion transport</keyword>
<feature type="transmembrane region" description="Helical" evidence="13">
    <location>
        <begin position="12"/>
        <end position="28"/>
    </location>
</feature>
<dbReference type="Pfam" id="PF06736">
    <property type="entry name" value="TMEM175"/>
    <property type="match status" value="1"/>
</dbReference>
<protein>
    <submittedName>
        <fullName evidence="14">Putative phage-related chromosomal island protein</fullName>
    </submittedName>
</protein>
<evidence type="ECO:0000313" key="14">
    <source>
        <dbReference type="EMBL" id="CDQ29863.1"/>
    </source>
</evidence>